<comment type="caution">
    <text evidence="2">The sequence shown here is derived from an EMBL/GenBank/DDBJ whole genome shotgun (WGS) entry which is preliminary data.</text>
</comment>
<evidence type="ECO:0000313" key="2">
    <source>
        <dbReference type="EMBL" id="KYL31984.1"/>
    </source>
</evidence>
<keyword evidence="1" id="KW-1133">Transmembrane helix</keyword>
<evidence type="ECO:0000313" key="3">
    <source>
        <dbReference type="Proteomes" id="UP000075621"/>
    </source>
</evidence>
<dbReference type="EMBL" id="LVCM01000034">
    <property type="protein sequence ID" value="KYL31984.1"/>
    <property type="molecule type" value="Genomic_DNA"/>
</dbReference>
<protein>
    <submittedName>
        <fullName evidence="2">Uncharacterized protein</fullName>
    </submittedName>
</protein>
<reference evidence="2 3" key="1">
    <citation type="submission" date="2016-03" db="EMBL/GenBank/DDBJ databases">
        <authorList>
            <person name="Zhang H."/>
            <person name="Liu R."/>
            <person name="Wang M."/>
            <person name="Wang H."/>
            <person name="Wang L."/>
            <person name="Song L."/>
        </authorList>
    </citation>
    <scope>NUCLEOTIDE SEQUENCE [LARGE SCALE GENOMIC DNA]</scope>
    <source>
        <strain evidence="2 3">DSM 16098</strain>
    </source>
</reference>
<accession>A0ABR5VQS2</accession>
<feature type="transmembrane region" description="Helical" evidence="1">
    <location>
        <begin position="6"/>
        <end position="29"/>
    </location>
</feature>
<gene>
    <name evidence="2" type="ORF">A2I98_03090</name>
</gene>
<keyword evidence="1" id="KW-0472">Membrane</keyword>
<organism evidence="2 3">
    <name type="scientific">Pseudoalteromonas agarivorans</name>
    <dbReference type="NCBI Taxonomy" id="176102"/>
    <lineage>
        <taxon>Bacteria</taxon>
        <taxon>Pseudomonadati</taxon>
        <taxon>Pseudomonadota</taxon>
        <taxon>Gammaproteobacteria</taxon>
        <taxon>Alteromonadales</taxon>
        <taxon>Pseudoalteromonadaceae</taxon>
        <taxon>Pseudoalteromonas</taxon>
    </lineage>
</organism>
<keyword evidence="1" id="KW-0812">Transmembrane</keyword>
<evidence type="ECO:0000256" key="1">
    <source>
        <dbReference type="SAM" id="Phobius"/>
    </source>
</evidence>
<dbReference type="Proteomes" id="UP000075621">
    <property type="component" value="Unassembled WGS sequence"/>
</dbReference>
<proteinExistence type="predicted"/>
<sequence>MPAQVISFNCVFLIYKSPIYIGLFNVYLYQFALILNHFQGLNVSLSALKNSHLEQLNSEFFALLSKRLSILKIDHLIMRIGIRIILTTQIS</sequence>
<name>A0ABR5VQS2_9GAMM</name>